<name>X6LKQ9_RETFI</name>
<dbReference type="Proteomes" id="UP000023152">
    <property type="component" value="Unassembled WGS sequence"/>
</dbReference>
<organism evidence="1 2">
    <name type="scientific">Reticulomyxa filosa</name>
    <dbReference type="NCBI Taxonomy" id="46433"/>
    <lineage>
        <taxon>Eukaryota</taxon>
        <taxon>Sar</taxon>
        <taxon>Rhizaria</taxon>
        <taxon>Retaria</taxon>
        <taxon>Foraminifera</taxon>
        <taxon>Monothalamids</taxon>
        <taxon>Reticulomyxidae</taxon>
        <taxon>Reticulomyxa</taxon>
    </lineage>
</organism>
<sequence length="164" mass="19873">SFIHDEKAHKELLSWNAKVESEDEYTQMILLTWVKYDEFIDQTLEISLMWNHCIDLNLIYVVLNYYCKGNIEKTLSLLFEFEKWKLKNNNKQKYKVRMNEFMERRCCNNNVNLFCIFCFEKDITVRGDIEDAMITTINNGLPFIEKDKYLRRTQLDLKNILFEL</sequence>
<gene>
    <name evidence="1" type="ORF">RFI_35222</name>
</gene>
<dbReference type="AlphaFoldDB" id="X6LKQ9"/>
<dbReference type="EMBL" id="ASPP01036412">
    <property type="protein sequence ID" value="ETO02214.1"/>
    <property type="molecule type" value="Genomic_DNA"/>
</dbReference>
<comment type="caution">
    <text evidence="1">The sequence shown here is derived from an EMBL/GenBank/DDBJ whole genome shotgun (WGS) entry which is preliminary data.</text>
</comment>
<protein>
    <submittedName>
        <fullName evidence="1">Uncharacterized protein</fullName>
    </submittedName>
</protein>
<proteinExistence type="predicted"/>
<reference evidence="1 2" key="1">
    <citation type="journal article" date="2013" name="Curr. Biol.">
        <title>The Genome of the Foraminiferan Reticulomyxa filosa.</title>
        <authorList>
            <person name="Glockner G."/>
            <person name="Hulsmann N."/>
            <person name="Schleicher M."/>
            <person name="Noegel A.A."/>
            <person name="Eichinger L."/>
            <person name="Gallinger C."/>
            <person name="Pawlowski J."/>
            <person name="Sierra R."/>
            <person name="Euteneuer U."/>
            <person name="Pillet L."/>
            <person name="Moustafa A."/>
            <person name="Platzer M."/>
            <person name="Groth M."/>
            <person name="Szafranski K."/>
            <person name="Schliwa M."/>
        </authorList>
    </citation>
    <scope>NUCLEOTIDE SEQUENCE [LARGE SCALE GENOMIC DNA]</scope>
</reference>
<evidence type="ECO:0000313" key="1">
    <source>
        <dbReference type="EMBL" id="ETO02214.1"/>
    </source>
</evidence>
<accession>X6LKQ9</accession>
<feature type="non-terminal residue" evidence="1">
    <location>
        <position position="1"/>
    </location>
</feature>
<evidence type="ECO:0000313" key="2">
    <source>
        <dbReference type="Proteomes" id="UP000023152"/>
    </source>
</evidence>
<keyword evidence="2" id="KW-1185">Reference proteome</keyword>